<organism evidence="2 3">
    <name type="scientific">Kitasatospora kazusensis</name>
    <dbReference type="NCBI Taxonomy" id="407974"/>
    <lineage>
        <taxon>Bacteria</taxon>
        <taxon>Bacillati</taxon>
        <taxon>Actinomycetota</taxon>
        <taxon>Actinomycetes</taxon>
        <taxon>Kitasatosporales</taxon>
        <taxon>Streptomycetaceae</taxon>
        <taxon>Kitasatospora</taxon>
    </lineage>
</organism>
<dbReference type="RefSeq" id="WP_344462188.1">
    <property type="nucleotide sequence ID" value="NZ_BAAANT010000006.1"/>
</dbReference>
<feature type="chain" id="PRO_5045869676" evidence="1">
    <location>
        <begin position="30"/>
        <end position="153"/>
    </location>
</feature>
<dbReference type="Proteomes" id="UP001422759">
    <property type="component" value="Unassembled WGS sequence"/>
</dbReference>
<keyword evidence="1" id="KW-0732">Signal</keyword>
<feature type="signal peptide" evidence="1">
    <location>
        <begin position="1"/>
        <end position="29"/>
    </location>
</feature>
<evidence type="ECO:0000313" key="3">
    <source>
        <dbReference type="Proteomes" id="UP001422759"/>
    </source>
</evidence>
<evidence type="ECO:0000313" key="2">
    <source>
        <dbReference type="EMBL" id="GAA2136269.1"/>
    </source>
</evidence>
<gene>
    <name evidence="2" type="ORF">GCM10009760_15640</name>
</gene>
<comment type="caution">
    <text evidence="2">The sequence shown here is derived from an EMBL/GenBank/DDBJ whole genome shotgun (WGS) entry which is preliminary data.</text>
</comment>
<name>A0ABN2Z3N4_9ACTN</name>
<keyword evidence="3" id="KW-1185">Reference proteome</keyword>
<reference evidence="2 3" key="1">
    <citation type="journal article" date="2019" name="Int. J. Syst. Evol. Microbiol.">
        <title>The Global Catalogue of Microorganisms (GCM) 10K type strain sequencing project: providing services to taxonomists for standard genome sequencing and annotation.</title>
        <authorList>
            <consortium name="The Broad Institute Genomics Platform"/>
            <consortium name="The Broad Institute Genome Sequencing Center for Infectious Disease"/>
            <person name="Wu L."/>
            <person name="Ma J."/>
        </authorList>
    </citation>
    <scope>NUCLEOTIDE SEQUENCE [LARGE SCALE GENOMIC DNA]</scope>
    <source>
        <strain evidence="2 3">JCM 14560</strain>
    </source>
</reference>
<dbReference type="EMBL" id="BAAANT010000006">
    <property type="protein sequence ID" value="GAA2136269.1"/>
    <property type="molecule type" value="Genomic_DNA"/>
</dbReference>
<proteinExistence type="predicted"/>
<accession>A0ABN2Z3N4</accession>
<evidence type="ECO:0000256" key="1">
    <source>
        <dbReference type="SAM" id="SignalP"/>
    </source>
</evidence>
<protein>
    <submittedName>
        <fullName evidence="2">Uncharacterized protein</fullName>
    </submittedName>
</protein>
<sequence>MNSTRRLTLAALCVTSLTAALLAASPAGAAQPTQHRDPACGAAPSDYDGTFAGLFNRTDGDTVSVTFSAPRAVATQWNVNGWSGSGRGEYELGATGPQWTNSNTVSGPIMGTDSEVYRSGEVSCDNGGSQVTRIAGVVDSGSAQIPFVIDRQN</sequence>